<feature type="region of interest" description="Disordered" evidence="1">
    <location>
        <begin position="63"/>
        <end position="82"/>
    </location>
</feature>
<evidence type="ECO:0000313" key="3">
    <source>
        <dbReference type="Proteomes" id="UP001447188"/>
    </source>
</evidence>
<comment type="caution">
    <text evidence="2">The sequence shown here is derived from an EMBL/GenBank/DDBJ whole genome shotgun (WGS) entry which is preliminary data.</text>
</comment>
<proteinExistence type="predicted"/>
<feature type="region of interest" description="Disordered" evidence="1">
    <location>
        <begin position="378"/>
        <end position="406"/>
    </location>
</feature>
<feature type="region of interest" description="Disordered" evidence="1">
    <location>
        <begin position="212"/>
        <end position="364"/>
    </location>
</feature>
<dbReference type="Proteomes" id="UP001447188">
    <property type="component" value="Unassembled WGS sequence"/>
</dbReference>
<evidence type="ECO:0000313" key="2">
    <source>
        <dbReference type="EMBL" id="KAL0636620.1"/>
    </source>
</evidence>
<feature type="compositionally biased region" description="Polar residues" evidence="1">
    <location>
        <begin position="344"/>
        <end position="353"/>
    </location>
</feature>
<feature type="compositionally biased region" description="Pro residues" evidence="1">
    <location>
        <begin position="327"/>
        <end position="341"/>
    </location>
</feature>
<keyword evidence="3" id="KW-1185">Reference proteome</keyword>
<name>A0ABR3GL12_9PEZI</name>
<accession>A0ABR3GL12</accession>
<evidence type="ECO:0000256" key="1">
    <source>
        <dbReference type="SAM" id="MobiDB-lite"/>
    </source>
</evidence>
<reference evidence="2 3" key="1">
    <citation type="submission" date="2024-02" db="EMBL/GenBank/DDBJ databases">
        <title>Discinaceae phylogenomics.</title>
        <authorList>
            <person name="Dirks A.C."/>
            <person name="James T.Y."/>
        </authorList>
    </citation>
    <scope>NUCLEOTIDE SEQUENCE [LARGE SCALE GENOMIC DNA]</scope>
    <source>
        <strain evidence="2 3">ACD0624</strain>
    </source>
</reference>
<protein>
    <submittedName>
        <fullName evidence="2">Uncharacterized protein</fullName>
    </submittedName>
</protein>
<gene>
    <name evidence="2" type="ORF">Q9L58_004349</name>
</gene>
<dbReference type="EMBL" id="JBBBZM010000046">
    <property type="protein sequence ID" value="KAL0636620.1"/>
    <property type="molecule type" value="Genomic_DNA"/>
</dbReference>
<sequence>MDYSSERPKSPLYEAIREIMAGSWPEDEYDVAEPPLSRVDYKSQVFFNLDEQVIVDVATEDASDTDFESLESDESGWGDGIDDTIASDIDIEVVKGPSPTDLRGFKGGMLRELFEEIDRENEGRREAIKGGGVETRSENDETLREEILEGPEEAAGSEIESTIATRAEGELRGQIEEIFRMELGEEADRIFGGVPESQTPPLIGPTAVEAADKTTEEATAQPFIPTLSTEKIVPDELKEPPPIPSRSPSRPGTAMANRKLLNDAPGVFPPAQPCDSTLSLPPAKPTGSSMSSPRSSRFFEDLGDPAATTATSIEIPQENPISSPLLPTSPPPLPTSPPLLPPSRQASDESSATEPLKKKSKKQSSFFSFCGLGLLFRRTKSKEPKGPKAPVPKKERKISTGSLVKR</sequence>
<organism evidence="2 3">
    <name type="scientific">Discina gigas</name>
    <dbReference type="NCBI Taxonomy" id="1032678"/>
    <lineage>
        <taxon>Eukaryota</taxon>
        <taxon>Fungi</taxon>
        <taxon>Dikarya</taxon>
        <taxon>Ascomycota</taxon>
        <taxon>Pezizomycotina</taxon>
        <taxon>Pezizomycetes</taxon>
        <taxon>Pezizales</taxon>
        <taxon>Discinaceae</taxon>
        <taxon>Discina</taxon>
    </lineage>
</organism>